<comment type="caution">
    <text evidence="5">The sequence shown here is derived from an EMBL/GenBank/DDBJ whole genome shotgun (WGS) entry which is preliminary data.</text>
</comment>
<evidence type="ECO:0000256" key="1">
    <source>
        <dbReference type="ARBA" id="ARBA00022441"/>
    </source>
</evidence>
<dbReference type="Gene3D" id="2.120.10.80">
    <property type="entry name" value="Kelch-type beta propeller"/>
    <property type="match status" value="2"/>
</dbReference>
<dbReference type="GO" id="GO:0030246">
    <property type="term" value="F:carbohydrate binding"/>
    <property type="evidence" value="ECO:0007669"/>
    <property type="project" value="InterPro"/>
</dbReference>
<dbReference type="PROSITE" id="PS51257">
    <property type="entry name" value="PROKAR_LIPOPROTEIN"/>
    <property type="match status" value="1"/>
</dbReference>
<dbReference type="InterPro" id="IPR015915">
    <property type="entry name" value="Kelch-typ_b-propeller"/>
</dbReference>
<dbReference type="Pfam" id="PF01344">
    <property type="entry name" value="Kelch_1"/>
    <property type="match status" value="1"/>
</dbReference>
<dbReference type="PANTHER" id="PTHR46344">
    <property type="entry name" value="OS02G0202900 PROTEIN"/>
    <property type="match status" value="1"/>
</dbReference>
<feature type="signal peptide" evidence="4">
    <location>
        <begin position="1"/>
        <end position="18"/>
    </location>
</feature>
<accession>A0A937X2Y4</accession>
<keyword evidence="2" id="KW-0677">Repeat</keyword>
<dbReference type="SUPFAM" id="SSF49452">
    <property type="entry name" value="Starch-binding domain-like"/>
    <property type="match status" value="1"/>
</dbReference>
<dbReference type="PANTHER" id="PTHR46344:SF27">
    <property type="entry name" value="KELCH REPEAT SUPERFAMILY PROTEIN"/>
    <property type="match status" value="1"/>
</dbReference>
<feature type="chain" id="PRO_5037114034" description="Kelch-like protein" evidence="4">
    <location>
        <begin position="19"/>
        <end position="667"/>
    </location>
</feature>
<protein>
    <recommendedName>
        <fullName evidence="7">Kelch-like protein</fullName>
    </recommendedName>
</protein>
<dbReference type="AlphaFoldDB" id="A0A937X2Y4"/>
<reference evidence="5 6" key="1">
    <citation type="submission" date="2019-03" db="EMBL/GenBank/DDBJ databases">
        <title>Lake Tanganyika Metagenome-Assembled Genomes (MAGs).</title>
        <authorList>
            <person name="Tran P."/>
        </authorList>
    </citation>
    <scope>NUCLEOTIDE SEQUENCE [LARGE SCALE GENOMIC DNA]</scope>
    <source>
        <strain evidence="5">K_DeepCast_65m_m2_236</strain>
    </source>
</reference>
<evidence type="ECO:0000313" key="6">
    <source>
        <dbReference type="Proteomes" id="UP000703893"/>
    </source>
</evidence>
<sequence length="667" mass="68342">MFRLRHATFALIAATATACSVAVGSTQAPRAPGAEQPGGAPGAEQPGRAPGAEILLEKGSLTLVLPEQLTLAAAPARSSAAARQAQAARPANRYRITLRAHDLANPLTAEATGAADATTLEVANVPPGQNRLIVLQALNDDGQDIPGARWHAVASLLSTRNRAVLSPASDAVGRVWARWLDQGKTAFAGAQDPAAVARKLEAIRAGSDRPSLYHVDAARFADAAAAAGSLEVGTAGFDIAPAILDLTLTGAPANVPADIWVSDPASPLQSGVSRIVSLSEGRYRIDPILPGTWTVNASVPGMGVASKAVTLAAGSTLATTLSFAGWQAGPALPAAIGNPGAATDGRKIYLVGGVTPQLRHKDGVTIPGAATDSCWVLDTGAASPAWQTLPAIGSAREGAAATIVQNRLYAVGGASGGAEFSDAWVLDLANPSSWVQIISPQALAGCANGVCPDPGLPILGFEDGGQVAVLWGVFNDQANPPFSRGHSHRYDVGGNLWTKDPSDIPAIRTPRQRAAAGVFGNLVVVAGGNREAVREGAASRGSAIPALATVEVFDKTSRKWAAWPDLLTPRSEAAGAGASGSFFVAGGVDVQDHALDVVERYDLARRAWFPAPPLLEPRSAFPLVAASGKLWAIGGSPSRELNRNELDDKGAAITLKSVETLDLGGLP</sequence>
<evidence type="ECO:0000256" key="3">
    <source>
        <dbReference type="SAM" id="MobiDB-lite"/>
    </source>
</evidence>
<evidence type="ECO:0008006" key="7">
    <source>
        <dbReference type="Google" id="ProtNLM"/>
    </source>
</evidence>
<gene>
    <name evidence="5" type="ORF">FJZ00_07080</name>
</gene>
<organism evidence="5 6">
    <name type="scientific">Candidatus Tanganyikabacteria bacterium</name>
    <dbReference type="NCBI Taxonomy" id="2961651"/>
    <lineage>
        <taxon>Bacteria</taxon>
        <taxon>Bacillati</taxon>
        <taxon>Candidatus Sericytochromatia</taxon>
        <taxon>Candidatus Tanganyikabacteria</taxon>
    </lineage>
</organism>
<dbReference type="InterPro" id="IPR011043">
    <property type="entry name" value="Gal_Oxase/kelch_b-propeller"/>
</dbReference>
<keyword evidence="4" id="KW-0732">Signal</keyword>
<feature type="region of interest" description="Disordered" evidence="3">
    <location>
        <begin position="27"/>
        <end position="49"/>
    </location>
</feature>
<keyword evidence="1" id="KW-0880">Kelch repeat</keyword>
<dbReference type="InterPro" id="IPR013784">
    <property type="entry name" value="Carb-bd-like_fold"/>
</dbReference>
<evidence type="ECO:0000256" key="2">
    <source>
        <dbReference type="ARBA" id="ARBA00022737"/>
    </source>
</evidence>
<evidence type="ECO:0000313" key="5">
    <source>
        <dbReference type="EMBL" id="MBM3274898.1"/>
    </source>
</evidence>
<evidence type="ECO:0000256" key="4">
    <source>
        <dbReference type="SAM" id="SignalP"/>
    </source>
</evidence>
<proteinExistence type="predicted"/>
<dbReference type="EMBL" id="VGJX01000368">
    <property type="protein sequence ID" value="MBM3274898.1"/>
    <property type="molecule type" value="Genomic_DNA"/>
</dbReference>
<dbReference type="SMART" id="SM00612">
    <property type="entry name" value="Kelch"/>
    <property type="match status" value="2"/>
</dbReference>
<dbReference type="Proteomes" id="UP000703893">
    <property type="component" value="Unassembled WGS sequence"/>
</dbReference>
<dbReference type="InterPro" id="IPR006652">
    <property type="entry name" value="Kelch_1"/>
</dbReference>
<name>A0A937X2Y4_9BACT</name>
<dbReference type="SUPFAM" id="SSF50965">
    <property type="entry name" value="Galactose oxidase, central domain"/>
    <property type="match status" value="1"/>
</dbReference>